<evidence type="ECO:0000259" key="2">
    <source>
        <dbReference type="Pfam" id="PF00534"/>
    </source>
</evidence>
<evidence type="ECO:0000313" key="5">
    <source>
        <dbReference type="Proteomes" id="UP000184418"/>
    </source>
</evidence>
<dbReference type="GO" id="GO:0009103">
    <property type="term" value="P:lipopolysaccharide biosynthetic process"/>
    <property type="evidence" value="ECO:0007669"/>
    <property type="project" value="TreeGrafter"/>
</dbReference>
<dbReference type="InterPro" id="IPR001296">
    <property type="entry name" value="Glyco_trans_1"/>
</dbReference>
<feature type="domain" description="Glycosyltransferase subfamily 4-like N-terminal" evidence="3">
    <location>
        <begin position="16"/>
        <end position="171"/>
    </location>
</feature>
<gene>
    <name evidence="4" type="ORF">SAMN02745146_3456</name>
</gene>
<dbReference type="GO" id="GO:0016757">
    <property type="term" value="F:glycosyltransferase activity"/>
    <property type="evidence" value="ECO:0007669"/>
    <property type="project" value="InterPro"/>
</dbReference>
<organism evidence="4 5">
    <name type="scientific">Hymenobacter daecheongensis DSM 21074</name>
    <dbReference type="NCBI Taxonomy" id="1121955"/>
    <lineage>
        <taxon>Bacteria</taxon>
        <taxon>Pseudomonadati</taxon>
        <taxon>Bacteroidota</taxon>
        <taxon>Cytophagia</taxon>
        <taxon>Cytophagales</taxon>
        <taxon>Hymenobacteraceae</taxon>
        <taxon>Hymenobacter</taxon>
    </lineage>
</organism>
<sequence>MKVLYEPTTFSIQDFGGVSRYFHELLNHAGPGLSCQLPVVLSNNLYLRDRQHTDHFEFFPRLAIPGSWRLMYHLNRRATLQALRRQNFDVLHPTTNDQTYFLDLLGDKPLVITIHDMIPALFGQHYQQPATALEVLARRADRIITVSENTRADVLRLLDVPAERVSVVHHGHSVRDYPAGPALRVPAHYVLFVGNRRAYKNFACLVEAFGQLVRHGFGELRLVCAGGGPFTPEEQELLHGAGIGQRTQQFSAVSDAQLAGLYRGAQAFVFPSRYEGFGFPILEAFGQRCPVLLSDTSCFPEIAQDAGLYFDPNDPAELQNQLERLLRDQELRHTLVQRGVARVADFTWPRAATRTRQVYEEARQTVPAYSL</sequence>
<evidence type="ECO:0000313" key="4">
    <source>
        <dbReference type="EMBL" id="SHJ59002.1"/>
    </source>
</evidence>
<dbReference type="OrthoDB" id="9811239at2"/>
<evidence type="ECO:0000256" key="1">
    <source>
        <dbReference type="ARBA" id="ARBA00022679"/>
    </source>
</evidence>
<name>A0A1M6KJ46_9BACT</name>
<dbReference type="STRING" id="1121955.SAMN02745146_3456"/>
<dbReference type="PANTHER" id="PTHR46401">
    <property type="entry name" value="GLYCOSYLTRANSFERASE WBBK-RELATED"/>
    <property type="match status" value="1"/>
</dbReference>
<dbReference type="AlphaFoldDB" id="A0A1M6KJ46"/>
<dbReference type="EMBL" id="FQYN01000008">
    <property type="protein sequence ID" value="SHJ59002.1"/>
    <property type="molecule type" value="Genomic_DNA"/>
</dbReference>
<protein>
    <submittedName>
        <fullName evidence="4">Glycosyltransferase involved in cell wall bisynthesis</fullName>
    </submittedName>
</protein>
<dbReference type="Pfam" id="PF13439">
    <property type="entry name" value="Glyco_transf_4"/>
    <property type="match status" value="1"/>
</dbReference>
<accession>A0A1M6KJ46</accession>
<dbReference type="RefSeq" id="WP_073111511.1">
    <property type="nucleotide sequence ID" value="NZ_FQYN01000008.1"/>
</dbReference>
<dbReference type="PANTHER" id="PTHR46401:SF2">
    <property type="entry name" value="GLYCOSYLTRANSFERASE WBBK-RELATED"/>
    <property type="match status" value="1"/>
</dbReference>
<keyword evidence="1 4" id="KW-0808">Transferase</keyword>
<dbReference type="InterPro" id="IPR028098">
    <property type="entry name" value="Glyco_trans_4-like_N"/>
</dbReference>
<evidence type="ECO:0000259" key="3">
    <source>
        <dbReference type="Pfam" id="PF13439"/>
    </source>
</evidence>
<dbReference type="Gene3D" id="3.40.50.2000">
    <property type="entry name" value="Glycogen Phosphorylase B"/>
    <property type="match status" value="2"/>
</dbReference>
<feature type="domain" description="Glycosyl transferase family 1" evidence="2">
    <location>
        <begin position="188"/>
        <end position="339"/>
    </location>
</feature>
<keyword evidence="5" id="KW-1185">Reference proteome</keyword>
<reference evidence="4 5" key="1">
    <citation type="submission" date="2016-11" db="EMBL/GenBank/DDBJ databases">
        <authorList>
            <person name="Jaros S."/>
            <person name="Januszkiewicz K."/>
            <person name="Wedrychowicz H."/>
        </authorList>
    </citation>
    <scope>NUCLEOTIDE SEQUENCE [LARGE SCALE GENOMIC DNA]</scope>
    <source>
        <strain evidence="4 5">DSM 21074</strain>
    </source>
</reference>
<proteinExistence type="predicted"/>
<dbReference type="Proteomes" id="UP000184418">
    <property type="component" value="Unassembled WGS sequence"/>
</dbReference>
<dbReference type="Pfam" id="PF00534">
    <property type="entry name" value="Glycos_transf_1"/>
    <property type="match status" value="1"/>
</dbReference>
<dbReference type="SUPFAM" id="SSF53756">
    <property type="entry name" value="UDP-Glycosyltransferase/glycogen phosphorylase"/>
    <property type="match status" value="1"/>
</dbReference>
<dbReference type="CDD" id="cd03809">
    <property type="entry name" value="GT4_MtfB-like"/>
    <property type="match status" value="1"/>
</dbReference>